<dbReference type="Gene3D" id="2.120.10.30">
    <property type="entry name" value="TolB, C-terminal domain"/>
    <property type="match status" value="1"/>
</dbReference>
<proteinExistence type="predicted"/>
<dbReference type="SUPFAM" id="SSF82171">
    <property type="entry name" value="DPP6 N-terminal domain-like"/>
    <property type="match status" value="1"/>
</dbReference>
<evidence type="ECO:0000313" key="3">
    <source>
        <dbReference type="Proteomes" id="UP000635565"/>
    </source>
</evidence>
<organism evidence="2 3">
    <name type="scientific">Dictyobacter formicarum</name>
    <dbReference type="NCBI Taxonomy" id="2778368"/>
    <lineage>
        <taxon>Bacteria</taxon>
        <taxon>Bacillati</taxon>
        <taxon>Chloroflexota</taxon>
        <taxon>Ktedonobacteria</taxon>
        <taxon>Ktedonobacterales</taxon>
        <taxon>Dictyobacteraceae</taxon>
        <taxon>Dictyobacter</taxon>
    </lineage>
</organism>
<protein>
    <recommendedName>
        <fullName evidence="4">Lipoprotein LpqB beta-propeller domain-containing protein</fullName>
    </recommendedName>
</protein>
<dbReference type="EMBL" id="BNJJ01000009">
    <property type="protein sequence ID" value="GHO85398.1"/>
    <property type="molecule type" value="Genomic_DNA"/>
</dbReference>
<evidence type="ECO:0000313" key="2">
    <source>
        <dbReference type="EMBL" id="GHO85398.1"/>
    </source>
</evidence>
<feature type="signal peptide" evidence="1">
    <location>
        <begin position="1"/>
        <end position="24"/>
    </location>
</feature>
<reference evidence="2 3" key="1">
    <citation type="journal article" date="2021" name="Int. J. Syst. Evol. Microbiol.">
        <title>Reticulibacter mediterranei gen. nov., sp. nov., within the new family Reticulibacteraceae fam. nov., and Ktedonospora formicarum gen. nov., sp. nov., Ktedonobacter robiniae sp. nov., Dictyobacter formicarum sp. nov. and Dictyobacter arantiisoli sp. nov., belonging to the class Ktedonobacteria.</title>
        <authorList>
            <person name="Yabe S."/>
            <person name="Zheng Y."/>
            <person name="Wang C.M."/>
            <person name="Sakai Y."/>
            <person name="Abe K."/>
            <person name="Yokota A."/>
            <person name="Donadio S."/>
            <person name="Cavaletti L."/>
            <person name="Monciardini P."/>
        </authorList>
    </citation>
    <scope>NUCLEOTIDE SEQUENCE [LARGE SCALE GENOMIC DNA]</scope>
    <source>
        <strain evidence="2 3">SOSP1-9</strain>
    </source>
</reference>
<evidence type="ECO:0000256" key="1">
    <source>
        <dbReference type="SAM" id="SignalP"/>
    </source>
</evidence>
<feature type="chain" id="PRO_5047518571" description="Lipoprotein LpqB beta-propeller domain-containing protein" evidence="1">
    <location>
        <begin position="25"/>
        <end position="433"/>
    </location>
</feature>
<dbReference type="RefSeq" id="WP_201363057.1">
    <property type="nucleotide sequence ID" value="NZ_BNJJ01000009.1"/>
</dbReference>
<gene>
    <name evidence="2" type="ORF">KSZ_34040</name>
</gene>
<dbReference type="Proteomes" id="UP000635565">
    <property type="component" value="Unassembled WGS sequence"/>
</dbReference>
<name>A0ABQ3VJ43_9CHLR</name>
<dbReference type="InterPro" id="IPR011042">
    <property type="entry name" value="6-blade_b-propeller_TolB-like"/>
</dbReference>
<keyword evidence="3" id="KW-1185">Reference proteome</keyword>
<dbReference type="PROSITE" id="PS51257">
    <property type="entry name" value="PROKAR_LIPOPROTEIN"/>
    <property type="match status" value="1"/>
</dbReference>
<comment type="caution">
    <text evidence="2">The sequence shown here is derived from an EMBL/GenBank/DDBJ whole genome shotgun (WGS) entry which is preliminary data.</text>
</comment>
<evidence type="ECO:0008006" key="4">
    <source>
        <dbReference type="Google" id="ProtNLM"/>
    </source>
</evidence>
<accession>A0ABQ3VJ43</accession>
<keyword evidence="1" id="KW-0732">Signal</keyword>
<sequence length="433" mass="47807">MFRSRQFLVCALILACLCQSSAIARPLQVQAVRSSSCPGTGSARAVFMPALPATGNHHYIVYTLMRGGGQSLVRYDLANGQKSTLVQLDGDDYTVSARVSPDGEWVLLKRNDHQRLQMVQLVRIDGKYLQTLYCAPFISNVQMSPDQRYVVVSRLYESQRYNGISTYSIELSKGTLRLVLRQPADQSGYEPLKWAGNHSLYMTKSLTGVGGGGPFLLRDRFNLYLLQDVGWDQSRQANNLKLLLAMPSHQPCLDLDVTPDNASVITSTCTMSSDSQSTVQTGPARIQIQSLRGGSAHVIYSLPHQAITYVRSISTTTLLFVIGDRRYKFASTFTLDPRGEEQNGLWTIHTDGTALTRISTAARGSTSDFPQFGYTRGDILSNDNQRYAVLNNTFSSPGVASSIVIGSIPRGKETTIETTQQPDQLHLIGWSEF</sequence>